<dbReference type="AlphaFoldDB" id="A0A6I8NAD0"/>
<comment type="similarity">
    <text evidence="2">Belongs to the G-protein coupled receptor 3 family. GABA-B receptor subfamily.</text>
</comment>
<evidence type="ECO:0000256" key="3">
    <source>
        <dbReference type="ARBA" id="ARBA00022475"/>
    </source>
</evidence>
<accession>A0A6I8NAD0</accession>
<feature type="compositionally biased region" description="Basic residues" evidence="11">
    <location>
        <begin position="696"/>
        <end position="707"/>
    </location>
</feature>
<keyword evidence="8" id="KW-0675">Receptor</keyword>
<dbReference type="PANTHER" id="PTHR10519">
    <property type="entry name" value="GABA-B RECEPTOR"/>
    <property type="match status" value="1"/>
</dbReference>
<reference evidence="14" key="2">
    <citation type="submission" date="2025-08" db="UniProtKB">
        <authorList>
            <consortium name="Ensembl"/>
        </authorList>
    </citation>
    <scope>IDENTIFICATION</scope>
    <source>
        <strain evidence="14">Glennie</strain>
    </source>
</reference>
<feature type="compositionally biased region" description="Pro residues" evidence="11">
    <location>
        <begin position="326"/>
        <end position="337"/>
    </location>
</feature>
<dbReference type="InterPro" id="IPR041689">
    <property type="entry name" value="GBR2_CC"/>
</dbReference>
<name>A0A6I8NAD0_ORNAN</name>
<keyword evidence="3" id="KW-1003">Cell membrane</keyword>
<evidence type="ECO:0000256" key="8">
    <source>
        <dbReference type="ARBA" id="ARBA00023170"/>
    </source>
</evidence>
<keyword evidence="15" id="KW-1185">Reference proteome</keyword>
<dbReference type="Proteomes" id="UP000002279">
    <property type="component" value="Chromosome X3"/>
</dbReference>
<dbReference type="OMA" id="CEPARAM"/>
<dbReference type="InParanoid" id="A0A6I8NAD0"/>
<reference evidence="14" key="3">
    <citation type="submission" date="2025-09" db="UniProtKB">
        <authorList>
            <consortium name="Ensembl"/>
        </authorList>
    </citation>
    <scope>IDENTIFICATION</scope>
    <source>
        <strain evidence="14">Glennie</strain>
    </source>
</reference>
<organism evidence="14 15">
    <name type="scientific">Ornithorhynchus anatinus</name>
    <name type="common">Duckbill platypus</name>
    <dbReference type="NCBI Taxonomy" id="9258"/>
    <lineage>
        <taxon>Eukaryota</taxon>
        <taxon>Metazoa</taxon>
        <taxon>Chordata</taxon>
        <taxon>Craniata</taxon>
        <taxon>Vertebrata</taxon>
        <taxon>Euteleostomi</taxon>
        <taxon>Mammalia</taxon>
        <taxon>Monotremata</taxon>
        <taxon>Ornithorhynchidae</taxon>
        <taxon>Ornithorhynchus</taxon>
    </lineage>
</organism>
<feature type="transmembrane region" description="Helical" evidence="12">
    <location>
        <begin position="31"/>
        <end position="52"/>
    </location>
</feature>
<protein>
    <recommendedName>
        <fullName evidence="13">G-protein coupled receptors family 3 profile domain-containing protein</fullName>
    </recommendedName>
</protein>
<dbReference type="Ensembl" id="ENSOANT00000075980.1">
    <property type="protein sequence ID" value="ENSOANP00000038019.1"/>
    <property type="gene ID" value="ENSOANG00000043589.1"/>
</dbReference>
<evidence type="ECO:0000256" key="1">
    <source>
        <dbReference type="ARBA" id="ARBA00004651"/>
    </source>
</evidence>
<evidence type="ECO:0000313" key="15">
    <source>
        <dbReference type="Proteomes" id="UP000002279"/>
    </source>
</evidence>
<feature type="compositionally biased region" description="Low complexity" evidence="11">
    <location>
        <begin position="510"/>
        <end position="526"/>
    </location>
</feature>
<dbReference type="GO" id="GO:0005886">
    <property type="term" value="C:plasma membrane"/>
    <property type="evidence" value="ECO:0007669"/>
    <property type="project" value="UniProtKB-SubCell"/>
</dbReference>
<proteinExistence type="inferred from homology"/>
<keyword evidence="5 12" id="KW-1133">Transmembrane helix</keyword>
<evidence type="ECO:0000256" key="2">
    <source>
        <dbReference type="ARBA" id="ARBA00008991"/>
    </source>
</evidence>
<feature type="compositionally biased region" description="Polar residues" evidence="11">
    <location>
        <begin position="149"/>
        <end position="163"/>
    </location>
</feature>
<evidence type="ECO:0000256" key="12">
    <source>
        <dbReference type="SAM" id="Phobius"/>
    </source>
</evidence>
<evidence type="ECO:0000256" key="6">
    <source>
        <dbReference type="ARBA" id="ARBA00023040"/>
    </source>
</evidence>
<dbReference type="PRINTS" id="PR01176">
    <property type="entry name" value="GABABRECEPTR"/>
</dbReference>
<keyword evidence="9" id="KW-0325">Glycoprotein</keyword>
<dbReference type="GeneTree" id="ENSGT00940000155783"/>
<keyword evidence="4 12" id="KW-0812">Transmembrane</keyword>
<feature type="domain" description="G-protein coupled receptors family 3 profile" evidence="13">
    <location>
        <begin position="20"/>
        <end position="139"/>
    </location>
</feature>
<dbReference type="GO" id="GO:0004965">
    <property type="term" value="F:G protein-coupled GABA receptor activity"/>
    <property type="evidence" value="ECO:0007669"/>
    <property type="project" value="InterPro"/>
</dbReference>
<feature type="transmembrane region" description="Helical" evidence="12">
    <location>
        <begin position="67"/>
        <end position="88"/>
    </location>
</feature>
<feature type="region of interest" description="Disordered" evidence="11">
    <location>
        <begin position="201"/>
        <end position="221"/>
    </location>
</feature>
<feature type="compositionally biased region" description="Polar residues" evidence="11">
    <location>
        <begin position="201"/>
        <end position="215"/>
    </location>
</feature>
<dbReference type="Pfam" id="PF18455">
    <property type="entry name" value="GBR2_CC"/>
    <property type="match status" value="1"/>
</dbReference>
<dbReference type="Pfam" id="PF00003">
    <property type="entry name" value="7tm_3"/>
    <property type="match status" value="1"/>
</dbReference>
<comment type="subcellular location">
    <subcellularLocation>
        <location evidence="1">Cell membrane</location>
        <topology evidence="1">Multi-pass membrane protein</topology>
    </subcellularLocation>
</comment>
<keyword evidence="10" id="KW-0807">Transducer</keyword>
<dbReference type="PROSITE" id="PS50259">
    <property type="entry name" value="G_PROTEIN_RECEP_F3_4"/>
    <property type="match status" value="1"/>
</dbReference>
<dbReference type="PROSITE" id="PS00981">
    <property type="entry name" value="G_PROTEIN_RECEP_F3_3"/>
    <property type="match status" value="1"/>
</dbReference>
<feature type="compositionally biased region" description="Low complexity" evidence="11">
    <location>
        <begin position="827"/>
        <end position="840"/>
    </location>
</feature>
<evidence type="ECO:0000259" key="13">
    <source>
        <dbReference type="PROSITE" id="PS50259"/>
    </source>
</evidence>
<reference evidence="14 15" key="1">
    <citation type="journal article" date="2008" name="Nature">
        <title>Genome analysis of the platypus reveals unique signatures of evolution.</title>
        <authorList>
            <person name="Warren W.C."/>
            <person name="Hillier L.W."/>
            <person name="Marshall Graves J.A."/>
            <person name="Birney E."/>
            <person name="Ponting C.P."/>
            <person name="Grutzner F."/>
            <person name="Belov K."/>
            <person name="Miller W."/>
            <person name="Clarke L."/>
            <person name="Chinwalla A.T."/>
            <person name="Yang S.P."/>
            <person name="Heger A."/>
            <person name="Locke D.P."/>
            <person name="Miethke P."/>
            <person name="Waters P.D."/>
            <person name="Veyrunes F."/>
            <person name="Fulton L."/>
            <person name="Fulton B."/>
            <person name="Graves T."/>
            <person name="Wallis J."/>
            <person name="Puente X.S."/>
            <person name="Lopez-Otin C."/>
            <person name="Ordonez G.R."/>
            <person name="Eichler E.E."/>
            <person name="Chen L."/>
            <person name="Cheng Z."/>
            <person name="Deakin J.E."/>
            <person name="Alsop A."/>
            <person name="Thompson K."/>
            <person name="Kirby P."/>
            <person name="Papenfuss A.T."/>
            <person name="Wakefield M.J."/>
            <person name="Olender T."/>
            <person name="Lancet D."/>
            <person name="Huttley G.A."/>
            <person name="Smit A.F."/>
            <person name="Pask A."/>
            <person name="Temple-Smith P."/>
            <person name="Batzer M.A."/>
            <person name="Walker J.A."/>
            <person name="Konkel M.K."/>
            <person name="Harris R.S."/>
            <person name="Whittington C.M."/>
            <person name="Wong E.S."/>
            <person name="Gemmell N.J."/>
            <person name="Buschiazzo E."/>
            <person name="Vargas Jentzsch I.M."/>
            <person name="Merkel A."/>
            <person name="Schmitz J."/>
            <person name="Zemann A."/>
            <person name="Churakov G."/>
            <person name="Kriegs J.O."/>
            <person name="Brosius J."/>
            <person name="Murchison E.P."/>
            <person name="Sachidanandam R."/>
            <person name="Smith C."/>
            <person name="Hannon G.J."/>
            <person name="Tsend-Ayush E."/>
            <person name="McMillan D."/>
            <person name="Attenborough R."/>
            <person name="Rens W."/>
            <person name="Ferguson-Smith M."/>
            <person name="Lefevre C.M."/>
            <person name="Sharp J.A."/>
            <person name="Nicholas K.R."/>
            <person name="Ray D.A."/>
            <person name="Kube M."/>
            <person name="Reinhardt R."/>
            <person name="Pringle T.H."/>
            <person name="Taylor J."/>
            <person name="Jones R.C."/>
            <person name="Nixon B."/>
            <person name="Dacheux J.L."/>
            <person name="Niwa H."/>
            <person name="Sekita Y."/>
            <person name="Huang X."/>
            <person name="Stark A."/>
            <person name="Kheradpour P."/>
            <person name="Kellis M."/>
            <person name="Flicek P."/>
            <person name="Chen Y."/>
            <person name="Webber C."/>
            <person name="Hardison R."/>
            <person name="Nelson J."/>
            <person name="Hallsworth-Pepin K."/>
            <person name="Delehaunty K."/>
            <person name="Markovic C."/>
            <person name="Minx P."/>
            <person name="Feng Y."/>
            <person name="Kremitzki C."/>
            <person name="Mitreva M."/>
            <person name="Glasscock J."/>
            <person name="Wylie T."/>
            <person name="Wohldmann P."/>
            <person name="Thiru P."/>
            <person name="Nhan M.N."/>
            <person name="Pohl C.S."/>
            <person name="Smith S.M."/>
            <person name="Hou S."/>
            <person name="Nefedov M."/>
            <person name="de Jong P.J."/>
            <person name="Renfree M.B."/>
            <person name="Mardis E.R."/>
            <person name="Wilson R.K."/>
        </authorList>
    </citation>
    <scope>NUCLEOTIDE SEQUENCE [LARGE SCALE GENOMIC DNA]</scope>
    <source>
        <strain evidence="14 15">Glennie</strain>
    </source>
</reference>
<evidence type="ECO:0000256" key="11">
    <source>
        <dbReference type="SAM" id="MobiDB-lite"/>
    </source>
</evidence>
<dbReference type="Bgee" id="ENSOANG00000043589">
    <property type="expression patterns" value="Expressed in cerebellum and 4 other cell types or tissues"/>
</dbReference>
<feature type="compositionally biased region" description="Basic residues" evidence="11">
    <location>
        <begin position="276"/>
        <end position="285"/>
    </location>
</feature>
<feature type="region of interest" description="Disordered" evidence="11">
    <location>
        <begin position="137"/>
        <end position="170"/>
    </location>
</feature>
<keyword evidence="6" id="KW-0297">G-protein coupled receptor</keyword>
<evidence type="ECO:0000256" key="7">
    <source>
        <dbReference type="ARBA" id="ARBA00023136"/>
    </source>
</evidence>
<keyword evidence="7 12" id="KW-0472">Membrane</keyword>
<feature type="transmembrane region" description="Helical" evidence="12">
    <location>
        <begin position="95"/>
        <end position="117"/>
    </location>
</feature>
<evidence type="ECO:0000256" key="4">
    <source>
        <dbReference type="ARBA" id="ARBA00022692"/>
    </source>
</evidence>
<dbReference type="InterPro" id="IPR002455">
    <property type="entry name" value="GPCR3_GABA-B"/>
</dbReference>
<dbReference type="InterPro" id="IPR002457">
    <property type="entry name" value="GPCR_3_GABA_rcpt_B2"/>
</dbReference>
<evidence type="ECO:0000313" key="14">
    <source>
        <dbReference type="Ensembl" id="ENSOANP00000038019.1"/>
    </source>
</evidence>
<feature type="region of interest" description="Disordered" evidence="11">
    <location>
        <begin position="233"/>
        <end position="863"/>
    </location>
</feature>
<dbReference type="InterPro" id="IPR017979">
    <property type="entry name" value="GPCR_3_CS"/>
</dbReference>
<feature type="compositionally biased region" description="Polar residues" evidence="11">
    <location>
        <begin position="474"/>
        <end position="484"/>
    </location>
</feature>
<feature type="compositionally biased region" description="Basic and acidic residues" evidence="11">
    <location>
        <begin position="249"/>
        <end position="264"/>
    </location>
</feature>
<dbReference type="PANTHER" id="PTHR10519:SF74">
    <property type="entry name" value="GAMMA-AMINOBUTYRIC ACID TYPE B RECEPTOR SUBUNIT 2"/>
    <property type="match status" value="1"/>
</dbReference>
<evidence type="ECO:0000256" key="9">
    <source>
        <dbReference type="ARBA" id="ARBA00023180"/>
    </source>
</evidence>
<dbReference type="PRINTS" id="PR01178">
    <property type="entry name" value="GABAB2RECPTR"/>
</dbReference>
<evidence type="ECO:0000256" key="10">
    <source>
        <dbReference type="ARBA" id="ARBA00023224"/>
    </source>
</evidence>
<sequence length="878" mass="94870">MEFVHSIPDPAGRDISIRPILEHCENTHMTIWLGIVYAYKGLLMLFGCFLAWETRNVSIPALNDSKYIGMSVYNVGIMCIIGAAVSFLTRDQPNVQFCIVALVIIFCSTITLCLVFMPKLITLRTNPDAATQNRRFQFTQNQKKEDSKTSTSVTSVNQASTSRLEGLQSENHRLRMKITEEYSSPCAEEVSLQALSVQPQLSDGQVKSQSASPGHTWNPRLAQPAFWRERGACDRMGKPHPAGAGQGFRRSDHAAAGHSGEDRLRKAKPLSGSQRYPRHPKRRRTGHPEKPPQPKPSARMDPGRTPADERRPRRRHQLSRTHPATAVPPAPHPPPRLPAVHRRGGCQLRQPVRQPQCQPPARTRAAAVFPRDGFGPVGPGIPSFRRRPRRPRTLLQERTSALSDGDPAAEAPHRSASRAEGAIEGHGARASPPAFLAGVPRPHREEDRNGSLPRRPPPAAIANPPGRGEAALKSASSITRTRASGNAAAELRAVYRPGRASFRRERRRPGASPSGSPASPLWSGPRGDTRRGDGTSEIPSPRSPASSGTRIPSGCEPARAMASGAGPLRPSAPPPSRKTAPGPGPHPDRASAPARNPRLNRLASRTRPPGGPPAREAEARRRAARRPSFSAPRRHGRTRFGGLPGGAGGTAPRGEIPRRSQGVRPLAAWAPCFRKPFRRGRADRGRRPSPPPGRPFRPRRRRRRRGGRPLSGSPRVRGGGPRGLADPRGVVSETSPAARPPSQVGGGVRGPRPEAAAVRRSPRTRGRTRGTLPRGPRRDSARKDPVPSVPVERRRGAGVPRVSPAADSLPASPRTSPGGSARRRRAAAAAAPSRRPATSTGPGRRPARIFPTEQPEVYPGAVTGAPWLFRPEKKAAAV</sequence>
<dbReference type="InterPro" id="IPR017978">
    <property type="entry name" value="GPCR_3_C"/>
</dbReference>
<feature type="compositionally biased region" description="Gly residues" evidence="11">
    <location>
        <begin position="642"/>
        <end position="651"/>
    </location>
</feature>
<feature type="compositionally biased region" description="Low complexity" evidence="11">
    <location>
        <begin position="346"/>
        <end position="360"/>
    </location>
</feature>
<evidence type="ECO:0000256" key="5">
    <source>
        <dbReference type="ARBA" id="ARBA00022989"/>
    </source>
</evidence>
<feature type="compositionally biased region" description="Basic and acidic residues" evidence="11">
    <location>
        <begin position="776"/>
        <end position="795"/>
    </location>
</feature>